<accession>A0AAV2CZ25</accession>
<dbReference type="Proteomes" id="UP001497516">
    <property type="component" value="Chromosome 10"/>
</dbReference>
<gene>
    <name evidence="1" type="ORF">LTRI10_LOCUS8944</name>
</gene>
<keyword evidence="2" id="KW-1185">Reference proteome</keyword>
<dbReference type="EMBL" id="OZ034814">
    <property type="protein sequence ID" value="CAL1361575.1"/>
    <property type="molecule type" value="Genomic_DNA"/>
</dbReference>
<dbReference type="AlphaFoldDB" id="A0AAV2CZ25"/>
<sequence length="108" mass="11830">MNVGDGEQSKSRSSRRRLWRGAATDEWGRELGKGTSFLGARVVSCEILGSVGLRGDLGLGEGLASVGLWVVSERRVIGLGMGHLGSLFWFFGSEFEISVRLKEPWFLN</sequence>
<reference evidence="1 2" key="1">
    <citation type="submission" date="2024-04" db="EMBL/GenBank/DDBJ databases">
        <authorList>
            <person name="Fracassetti M."/>
        </authorList>
    </citation>
    <scope>NUCLEOTIDE SEQUENCE [LARGE SCALE GENOMIC DNA]</scope>
</reference>
<name>A0AAV2CZ25_9ROSI</name>
<organism evidence="1 2">
    <name type="scientific">Linum trigynum</name>
    <dbReference type="NCBI Taxonomy" id="586398"/>
    <lineage>
        <taxon>Eukaryota</taxon>
        <taxon>Viridiplantae</taxon>
        <taxon>Streptophyta</taxon>
        <taxon>Embryophyta</taxon>
        <taxon>Tracheophyta</taxon>
        <taxon>Spermatophyta</taxon>
        <taxon>Magnoliopsida</taxon>
        <taxon>eudicotyledons</taxon>
        <taxon>Gunneridae</taxon>
        <taxon>Pentapetalae</taxon>
        <taxon>rosids</taxon>
        <taxon>fabids</taxon>
        <taxon>Malpighiales</taxon>
        <taxon>Linaceae</taxon>
        <taxon>Linum</taxon>
    </lineage>
</organism>
<evidence type="ECO:0000313" key="2">
    <source>
        <dbReference type="Proteomes" id="UP001497516"/>
    </source>
</evidence>
<evidence type="ECO:0000313" key="1">
    <source>
        <dbReference type="EMBL" id="CAL1361575.1"/>
    </source>
</evidence>
<proteinExistence type="predicted"/>
<protein>
    <submittedName>
        <fullName evidence="1">Uncharacterized protein</fullName>
    </submittedName>
</protein>